<gene>
    <name evidence="2" type="ORF">PILCRDRAFT_248133</name>
</gene>
<dbReference type="Proteomes" id="UP000054166">
    <property type="component" value="Unassembled WGS sequence"/>
</dbReference>
<dbReference type="InParanoid" id="A0A0C3FUS0"/>
<name>A0A0C3FUS0_PILCF</name>
<keyword evidence="1" id="KW-0732">Signal</keyword>
<sequence>MSLEVRMLVLLIVLILISDHPVQPPHQPTGIFFFHRPACPRSNQHHHICIPCPVSLSLTKSLSDVRRWLEMPFMPVNLKCLLVYRPVLLCSFKAHRMCMR</sequence>
<accession>A0A0C3FUS0</accession>
<protein>
    <recommendedName>
        <fullName evidence="4">Secreted protein</fullName>
    </recommendedName>
</protein>
<evidence type="ECO:0000256" key="1">
    <source>
        <dbReference type="SAM" id="SignalP"/>
    </source>
</evidence>
<dbReference type="AlphaFoldDB" id="A0A0C3FUS0"/>
<evidence type="ECO:0000313" key="3">
    <source>
        <dbReference type="Proteomes" id="UP000054166"/>
    </source>
</evidence>
<evidence type="ECO:0008006" key="4">
    <source>
        <dbReference type="Google" id="ProtNLM"/>
    </source>
</evidence>
<organism evidence="2 3">
    <name type="scientific">Piloderma croceum (strain F 1598)</name>
    <dbReference type="NCBI Taxonomy" id="765440"/>
    <lineage>
        <taxon>Eukaryota</taxon>
        <taxon>Fungi</taxon>
        <taxon>Dikarya</taxon>
        <taxon>Basidiomycota</taxon>
        <taxon>Agaricomycotina</taxon>
        <taxon>Agaricomycetes</taxon>
        <taxon>Agaricomycetidae</taxon>
        <taxon>Atheliales</taxon>
        <taxon>Atheliaceae</taxon>
        <taxon>Piloderma</taxon>
    </lineage>
</organism>
<evidence type="ECO:0000313" key="2">
    <source>
        <dbReference type="EMBL" id="KIM88115.1"/>
    </source>
</evidence>
<keyword evidence="3" id="KW-1185">Reference proteome</keyword>
<dbReference type="EMBL" id="KN832977">
    <property type="protein sequence ID" value="KIM88115.1"/>
    <property type="molecule type" value="Genomic_DNA"/>
</dbReference>
<reference evidence="2 3" key="1">
    <citation type="submission" date="2014-04" db="EMBL/GenBank/DDBJ databases">
        <authorList>
            <consortium name="DOE Joint Genome Institute"/>
            <person name="Kuo A."/>
            <person name="Tarkka M."/>
            <person name="Buscot F."/>
            <person name="Kohler A."/>
            <person name="Nagy L.G."/>
            <person name="Floudas D."/>
            <person name="Copeland A."/>
            <person name="Barry K.W."/>
            <person name="Cichocki N."/>
            <person name="Veneault-Fourrey C."/>
            <person name="LaButti K."/>
            <person name="Lindquist E.A."/>
            <person name="Lipzen A."/>
            <person name="Lundell T."/>
            <person name="Morin E."/>
            <person name="Murat C."/>
            <person name="Sun H."/>
            <person name="Tunlid A."/>
            <person name="Henrissat B."/>
            <person name="Grigoriev I.V."/>
            <person name="Hibbett D.S."/>
            <person name="Martin F."/>
            <person name="Nordberg H.P."/>
            <person name="Cantor M.N."/>
            <person name="Hua S.X."/>
        </authorList>
    </citation>
    <scope>NUCLEOTIDE SEQUENCE [LARGE SCALE GENOMIC DNA]</scope>
    <source>
        <strain evidence="2 3">F 1598</strain>
    </source>
</reference>
<feature type="signal peptide" evidence="1">
    <location>
        <begin position="1"/>
        <end position="19"/>
    </location>
</feature>
<proteinExistence type="predicted"/>
<reference evidence="3" key="2">
    <citation type="submission" date="2015-01" db="EMBL/GenBank/DDBJ databases">
        <title>Evolutionary Origins and Diversification of the Mycorrhizal Mutualists.</title>
        <authorList>
            <consortium name="DOE Joint Genome Institute"/>
            <consortium name="Mycorrhizal Genomics Consortium"/>
            <person name="Kohler A."/>
            <person name="Kuo A."/>
            <person name="Nagy L.G."/>
            <person name="Floudas D."/>
            <person name="Copeland A."/>
            <person name="Barry K.W."/>
            <person name="Cichocki N."/>
            <person name="Veneault-Fourrey C."/>
            <person name="LaButti K."/>
            <person name="Lindquist E.A."/>
            <person name="Lipzen A."/>
            <person name="Lundell T."/>
            <person name="Morin E."/>
            <person name="Murat C."/>
            <person name="Riley R."/>
            <person name="Ohm R."/>
            <person name="Sun H."/>
            <person name="Tunlid A."/>
            <person name="Henrissat B."/>
            <person name="Grigoriev I.V."/>
            <person name="Hibbett D.S."/>
            <person name="Martin F."/>
        </authorList>
    </citation>
    <scope>NUCLEOTIDE SEQUENCE [LARGE SCALE GENOMIC DNA]</scope>
    <source>
        <strain evidence="3">F 1598</strain>
    </source>
</reference>
<feature type="chain" id="PRO_5002164556" description="Secreted protein" evidence="1">
    <location>
        <begin position="20"/>
        <end position="100"/>
    </location>
</feature>
<dbReference type="HOGENOM" id="CLU_2307086_0_0_1"/>